<keyword evidence="1" id="KW-1185">Reference proteome</keyword>
<sequence>MEGGFRQQPRLTGGPRRGELVQNRSHLYNFLLFKIVLFNHWVTGLSQEAKGSGCRQSCLPPVTACRVGQALRAGLALIATPVWLALWVPRLVWGSVLGCVRVMGLHPRKWLGLPTATWTNLLVSCLHSLMLVALLLLLLAWRLGRVLHRFSLGQLSSQALLENRVALSLGALFKRLSWRVQSVALLTSWRLAYLVTWATCLASHLLQAAFEHTVQLAQEAELQEASGPLLEARCPKPLTLEAGPTLPELEIPGE</sequence>
<dbReference type="Proteomes" id="UP000694863">
    <property type="component" value="Unplaced"/>
</dbReference>
<keyword evidence="2" id="KW-0812">Transmembrane</keyword>
<dbReference type="RefSeq" id="XP_045140663.1">
    <property type="nucleotide sequence ID" value="XM_045284728.1"/>
</dbReference>
<proteinExistence type="predicted"/>
<accession>A0AC55CMM1</accession>
<gene>
    <name evidence="2" type="primary">TMEM270</name>
</gene>
<name>A0AC55CMM1_ECHTE</name>
<protein>
    <submittedName>
        <fullName evidence="2">Transmembrane protein 270</fullName>
    </submittedName>
</protein>
<keyword evidence="2" id="KW-0472">Membrane</keyword>
<organism evidence="1 2">
    <name type="scientific">Echinops telfairi</name>
    <name type="common">Lesser hedgehog tenrec</name>
    <dbReference type="NCBI Taxonomy" id="9371"/>
    <lineage>
        <taxon>Eukaryota</taxon>
        <taxon>Metazoa</taxon>
        <taxon>Chordata</taxon>
        <taxon>Craniata</taxon>
        <taxon>Vertebrata</taxon>
        <taxon>Euteleostomi</taxon>
        <taxon>Mammalia</taxon>
        <taxon>Eutheria</taxon>
        <taxon>Afrotheria</taxon>
        <taxon>Tenrecidae</taxon>
        <taxon>Tenrecinae</taxon>
        <taxon>Echinops</taxon>
    </lineage>
</organism>
<evidence type="ECO:0000313" key="2">
    <source>
        <dbReference type="RefSeq" id="XP_045140663.1"/>
    </source>
</evidence>
<reference evidence="2" key="1">
    <citation type="submission" date="2025-08" db="UniProtKB">
        <authorList>
            <consortium name="RefSeq"/>
        </authorList>
    </citation>
    <scope>IDENTIFICATION</scope>
</reference>
<evidence type="ECO:0000313" key="1">
    <source>
        <dbReference type="Proteomes" id="UP000694863"/>
    </source>
</evidence>